<dbReference type="FunFam" id="1.20.140.10:FF:000015">
    <property type="entry name" value="Acyl-coenzyme A oxidase"/>
    <property type="match status" value="1"/>
</dbReference>
<gene>
    <name evidence="19" type="primary">LOC115209435</name>
</gene>
<evidence type="ECO:0000256" key="9">
    <source>
        <dbReference type="ARBA" id="ARBA00023002"/>
    </source>
</evidence>
<dbReference type="PANTHER" id="PTHR10909">
    <property type="entry name" value="ELECTRON TRANSPORT OXIDOREDUCTASE"/>
    <property type="match status" value="1"/>
</dbReference>
<proteinExistence type="inferred from homology"/>
<dbReference type="GO" id="GO:0005777">
    <property type="term" value="C:peroxisome"/>
    <property type="evidence" value="ECO:0007669"/>
    <property type="project" value="UniProtKB-SubCell"/>
</dbReference>
<evidence type="ECO:0000256" key="1">
    <source>
        <dbReference type="ARBA" id="ARBA00001201"/>
    </source>
</evidence>
<evidence type="ECO:0000256" key="3">
    <source>
        <dbReference type="ARBA" id="ARBA00004275"/>
    </source>
</evidence>
<dbReference type="InterPro" id="IPR002655">
    <property type="entry name" value="Acyl-CoA_oxidase_C"/>
</dbReference>
<dbReference type="AlphaFoldDB" id="A0A6P7S6F4"/>
<evidence type="ECO:0000256" key="14">
    <source>
        <dbReference type="PIRSR" id="PIRSR000168-2"/>
    </source>
</evidence>
<name>A0A6P7S6F4_9MOLL</name>
<evidence type="ECO:0000256" key="10">
    <source>
        <dbReference type="ARBA" id="ARBA00023098"/>
    </source>
</evidence>
<dbReference type="InterPro" id="IPR009100">
    <property type="entry name" value="AcylCoA_DH/oxidase_NM_dom_sf"/>
</dbReference>
<sequence length="663" mass="75030">MAKYLNIHPNLIKERKGATFDPYTLTCLLWGGDEVVKHKRNLVASLENDPNLQDENLSDFLSQEEKIDFAIKKTIYLFRKLGMNEREYFMFLFQNFYPSQQLGFPLHFAMFASTLKLLCNPEQANYWLPKAFNLEIVGSYAQTELGHGTFLKGLETTAVYDPLNEEFVLNTPTITSTKWWSGQLGKVANYCIIIAQLYIKNKCYGNHPFVLQIRSLEDHSFMPGVITGDIGPKMALNSIDNGFMKLDNVRIPRNQLLMKYDQVLKDGTYISGPNKKSMYASMMTVRCAIIMASAQSLAAACTIAVRYSVVRQQSEAEQGAGEQSVLNFQTQQYRLFSALSTTYALFFAWKSVNEACQQILTDAAQGKTDQFLFLHSILAGLKSQSTWLATKYIQTCRECCGGHGVSSASGLPLLESHTAVSCTYEGDNTVMILQTGKFLLKCARDIFQGKNLVGFVSYLNANYTTEHQDVDSNLHLSALLRLCQHRSKRMLLYISELVFEKINSGSSLEQAFNMWSNEIKNMAVAVCQVYTMEKFIEAIGQIKENCLASVLTDVCKFYCVFNIVENIGDFLQFNLLTQEQIKLLKTAMYNQLSKIRPSAVALVDAFDFSDRLLHSALGRYDGQVYQALYDYAKLAPINSKEVHDSCKEHLLPFLKEQRLKAQL</sequence>
<dbReference type="InterPro" id="IPR055060">
    <property type="entry name" value="ACOX_C_alpha1"/>
</dbReference>
<evidence type="ECO:0000313" key="19">
    <source>
        <dbReference type="RefSeq" id="XP_029633718.1"/>
    </source>
</evidence>
<dbReference type="Gene3D" id="2.40.110.10">
    <property type="entry name" value="Butyryl-CoA Dehydrogenase, subunit A, domain 2"/>
    <property type="match status" value="1"/>
</dbReference>
<dbReference type="PIRSF" id="PIRSF000168">
    <property type="entry name" value="Acyl-CoA_oxidase"/>
    <property type="match status" value="1"/>
</dbReference>
<dbReference type="PANTHER" id="PTHR10909:SF250">
    <property type="entry name" value="PEROXISOMAL ACYL-COENZYME A OXIDASE 1"/>
    <property type="match status" value="1"/>
</dbReference>
<evidence type="ECO:0000256" key="4">
    <source>
        <dbReference type="ARBA" id="ARBA00004846"/>
    </source>
</evidence>
<keyword evidence="8" id="KW-0276">Fatty acid metabolism</keyword>
<evidence type="ECO:0000256" key="6">
    <source>
        <dbReference type="ARBA" id="ARBA00022630"/>
    </source>
</evidence>
<feature type="domain" description="Acyl-CoA oxidase C-alpha1" evidence="17">
    <location>
        <begin position="279"/>
        <end position="440"/>
    </location>
</feature>
<dbReference type="InterPro" id="IPR036250">
    <property type="entry name" value="AcylCo_DH-like_C"/>
</dbReference>
<dbReference type="Gene3D" id="1.10.540.10">
    <property type="entry name" value="Acyl-CoA dehydrogenase/oxidase, N-terminal domain"/>
    <property type="match status" value="1"/>
</dbReference>
<dbReference type="Pfam" id="PF22924">
    <property type="entry name" value="ACOX_C_alpha1"/>
    <property type="match status" value="1"/>
</dbReference>
<dbReference type="GO" id="GO:0005504">
    <property type="term" value="F:fatty acid binding"/>
    <property type="evidence" value="ECO:0007669"/>
    <property type="project" value="TreeGrafter"/>
</dbReference>
<dbReference type="Gene3D" id="1.20.140.10">
    <property type="entry name" value="Butyryl-CoA Dehydrogenase, subunit A, domain 3"/>
    <property type="match status" value="2"/>
</dbReference>
<dbReference type="Pfam" id="PF14749">
    <property type="entry name" value="Acyl-CoA_ox_N"/>
    <property type="match status" value="1"/>
</dbReference>
<comment type="pathway">
    <text evidence="4">Lipid metabolism; peroxisomal fatty acid beta-oxidation.</text>
</comment>
<comment type="similarity">
    <text evidence="5 12">Belongs to the acyl-CoA oxidase family.</text>
</comment>
<evidence type="ECO:0000256" key="8">
    <source>
        <dbReference type="ARBA" id="ARBA00022832"/>
    </source>
</evidence>
<dbReference type="KEGG" id="osn:115209435"/>
<dbReference type="InterPro" id="IPR029320">
    <property type="entry name" value="Acyl-CoA_ox_N"/>
</dbReference>
<organism evidence="18 19">
    <name type="scientific">Octopus sinensis</name>
    <name type="common">East Asian common octopus</name>
    <dbReference type="NCBI Taxonomy" id="2607531"/>
    <lineage>
        <taxon>Eukaryota</taxon>
        <taxon>Metazoa</taxon>
        <taxon>Spiralia</taxon>
        <taxon>Lophotrochozoa</taxon>
        <taxon>Mollusca</taxon>
        <taxon>Cephalopoda</taxon>
        <taxon>Coleoidea</taxon>
        <taxon>Octopodiformes</taxon>
        <taxon>Octopoda</taxon>
        <taxon>Incirrata</taxon>
        <taxon>Octopodidae</taxon>
        <taxon>Octopus</taxon>
    </lineage>
</organism>
<dbReference type="Proteomes" id="UP000515154">
    <property type="component" value="Linkage group LG3"/>
</dbReference>
<evidence type="ECO:0000256" key="13">
    <source>
        <dbReference type="PIRSR" id="PIRSR000168-1"/>
    </source>
</evidence>
<accession>A0A6P7S6F4</accession>
<evidence type="ECO:0000259" key="16">
    <source>
        <dbReference type="Pfam" id="PF14749"/>
    </source>
</evidence>
<dbReference type="Pfam" id="PF01756">
    <property type="entry name" value="ACOX"/>
    <property type="match status" value="1"/>
</dbReference>
<feature type="domain" description="Acyl-coenzyme A oxidase N-terminal" evidence="16">
    <location>
        <begin position="21"/>
        <end position="137"/>
    </location>
</feature>
<reference evidence="19" key="1">
    <citation type="submission" date="2025-08" db="UniProtKB">
        <authorList>
            <consortium name="RefSeq"/>
        </authorList>
    </citation>
    <scope>IDENTIFICATION</scope>
</reference>
<dbReference type="RefSeq" id="XP_029633718.1">
    <property type="nucleotide sequence ID" value="XM_029777858.2"/>
</dbReference>
<feature type="binding site" evidence="14">
    <location>
        <position position="143"/>
    </location>
    <ligand>
        <name>FAD</name>
        <dbReference type="ChEBI" id="CHEBI:57692"/>
    </ligand>
</feature>
<feature type="active site" description="Proton acceptor" evidence="13">
    <location>
        <position position="425"/>
    </location>
</feature>
<evidence type="ECO:0000256" key="7">
    <source>
        <dbReference type="ARBA" id="ARBA00022827"/>
    </source>
</evidence>
<evidence type="ECO:0000256" key="5">
    <source>
        <dbReference type="ARBA" id="ARBA00006288"/>
    </source>
</evidence>
<dbReference type="InterPro" id="IPR046373">
    <property type="entry name" value="Acyl-CoA_Oxase/DH_mid-dom_sf"/>
</dbReference>
<comment type="subcellular location">
    <subcellularLocation>
        <location evidence="3">Peroxisome</location>
    </subcellularLocation>
</comment>
<keyword evidence="11" id="KW-0576">Peroxisome</keyword>
<keyword evidence="9" id="KW-0560">Oxidoreductase</keyword>
<comment type="cofactor">
    <cofactor evidence="2">
        <name>FAD</name>
        <dbReference type="ChEBI" id="CHEBI:57692"/>
    </cofactor>
</comment>
<dbReference type="FunFam" id="2.40.110.10:FF:000003">
    <property type="entry name" value="Acyl-coenzyme A oxidase"/>
    <property type="match status" value="1"/>
</dbReference>
<protein>
    <recommendedName>
        <fullName evidence="12">Acyl-coenzyme A oxidase</fullName>
    </recommendedName>
</protein>
<keyword evidence="18" id="KW-1185">Reference proteome</keyword>
<dbReference type="InterPro" id="IPR037069">
    <property type="entry name" value="AcylCoA_DH/ox_N_sf"/>
</dbReference>
<dbReference type="GO" id="GO:0033540">
    <property type="term" value="P:fatty acid beta-oxidation using acyl-CoA oxidase"/>
    <property type="evidence" value="ECO:0007669"/>
    <property type="project" value="TreeGrafter"/>
</dbReference>
<dbReference type="FunFam" id="1.20.140.10:FF:000013">
    <property type="entry name" value="Acyl-coenzyme A oxidase"/>
    <property type="match status" value="1"/>
</dbReference>
<keyword evidence="7 12" id="KW-0274">FAD</keyword>
<dbReference type="GO" id="GO:0055088">
    <property type="term" value="P:lipid homeostasis"/>
    <property type="evidence" value="ECO:0007669"/>
    <property type="project" value="TreeGrafter"/>
</dbReference>
<dbReference type="InterPro" id="IPR012258">
    <property type="entry name" value="Acyl-CoA_oxidase"/>
</dbReference>
<evidence type="ECO:0000256" key="11">
    <source>
        <dbReference type="ARBA" id="ARBA00023140"/>
    </source>
</evidence>
<evidence type="ECO:0000259" key="15">
    <source>
        <dbReference type="Pfam" id="PF01756"/>
    </source>
</evidence>
<evidence type="ECO:0000313" key="18">
    <source>
        <dbReference type="Proteomes" id="UP000515154"/>
    </source>
</evidence>
<dbReference type="GO" id="GO:0071949">
    <property type="term" value="F:FAD binding"/>
    <property type="evidence" value="ECO:0007669"/>
    <property type="project" value="InterPro"/>
</dbReference>
<keyword evidence="10" id="KW-0443">Lipid metabolism</keyword>
<feature type="domain" description="Acyl-CoA oxidase C-terminal" evidence="15">
    <location>
        <begin position="476"/>
        <end position="655"/>
    </location>
</feature>
<dbReference type="SUPFAM" id="SSF56645">
    <property type="entry name" value="Acyl-CoA dehydrogenase NM domain-like"/>
    <property type="match status" value="1"/>
</dbReference>
<evidence type="ECO:0000256" key="12">
    <source>
        <dbReference type="PIRNR" id="PIRNR000168"/>
    </source>
</evidence>
<comment type="catalytic activity">
    <reaction evidence="1">
        <text>a 2,3-saturated acyl-CoA + O2 = a (2E)-enoyl-CoA + H2O2</text>
        <dbReference type="Rhea" id="RHEA:38959"/>
        <dbReference type="ChEBI" id="CHEBI:15379"/>
        <dbReference type="ChEBI" id="CHEBI:16240"/>
        <dbReference type="ChEBI" id="CHEBI:58856"/>
        <dbReference type="ChEBI" id="CHEBI:65111"/>
        <dbReference type="EC" id="1.3.3.6"/>
    </reaction>
</comment>
<keyword evidence="6 12" id="KW-0285">Flavoprotein</keyword>
<evidence type="ECO:0000259" key="17">
    <source>
        <dbReference type="Pfam" id="PF22924"/>
    </source>
</evidence>
<dbReference type="GO" id="GO:0003997">
    <property type="term" value="F:acyl-CoA oxidase activity"/>
    <property type="evidence" value="ECO:0007669"/>
    <property type="project" value="UniProtKB-EC"/>
</dbReference>
<dbReference type="SUPFAM" id="SSF47203">
    <property type="entry name" value="Acyl-CoA dehydrogenase C-terminal domain-like"/>
    <property type="match status" value="2"/>
</dbReference>
<feature type="binding site" evidence="14">
    <location>
        <position position="182"/>
    </location>
    <ligand>
        <name>FAD</name>
        <dbReference type="ChEBI" id="CHEBI:57692"/>
    </ligand>
</feature>
<evidence type="ECO:0000256" key="2">
    <source>
        <dbReference type="ARBA" id="ARBA00001974"/>
    </source>
</evidence>